<sequence length="387" mass="43883">MIDGQPLACFQPFIDTATGRIAGVEALGRLRQADGQLASVGPLFADPRTPAIALRRLDRQIRDNALSRLHEAPADWFLSLNMSPRWISRLRADQALPSLKQLARYGIDPQRIVFEITELGGNGQRLAEVVTRYREAGARIAIDDFGAGYSQLDRVLALQPDILKLDMRLFQAAALGGPSSDVVKALAQMAEKTGCWIIAEGVETEAQLNFALECGSRYVQGFLFARAQEAFFPADAFVQHFAELRQRYVRQKLAERGRLMQMRQQLGELMSILQAWAQAHAPLSALPQLDAFPWLLRFYQCDRHGTQLTPNLEWRQHGWFADNRYLGHNWSWRPYFYHLLAEGWEERRLTLSNTYRDATSNQYCLTAGQFFDNGERLLLIDIDAAGL</sequence>
<evidence type="ECO:0000313" key="2">
    <source>
        <dbReference type="EMBL" id="RON95799.1"/>
    </source>
</evidence>
<gene>
    <name evidence="2" type="ORF">BK672_09835</name>
</gene>
<organism evidence="2 3">
    <name type="scientific">Pseudomonas fluorescens</name>
    <dbReference type="NCBI Taxonomy" id="294"/>
    <lineage>
        <taxon>Bacteria</taxon>
        <taxon>Pseudomonadati</taxon>
        <taxon>Pseudomonadota</taxon>
        <taxon>Gammaproteobacteria</taxon>
        <taxon>Pseudomonadales</taxon>
        <taxon>Pseudomonadaceae</taxon>
        <taxon>Pseudomonas</taxon>
    </lineage>
</organism>
<dbReference type="PANTHER" id="PTHR33121:SF82">
    <property type="entry name" value="SIGNAL TRANSDUCTION PROTEIN CONTAINING A EAL DOMAIN"/>
    <property type="match status" value="1"/>
</dbReference>
<dbReference type="InterPro" id="IPR035919">
    <property type="entry name" value="EAL_sf"/>
</dbReference>
<dbReference type="Pfam" id="PF10388">
    <property type="entry name" value="YkuI_C"/>
    <property type="match status" value="1"/>
</dbReference>
<name>A0A423NC24_PSEFL</name>
<dbReference type="EMBL" id="MOBY01000004">
    <property type="protein sequence ID" value="RON95799.1"/>
    <property type="molecule type" value="Genomic_DNA"/>
</dbReference>
<dbReference type="AlphaFoldDB" id="A0A423NC24"/>
<protein>
    <submittedName>
        <fullName evidence="2">Diguanylate phosphodiesterase</fullName>
    </submittedName>
</protein>
<dbReference type="InterPro" id="IPR018842">
    <property type="entry name" value="YkuI_C"/>
</dbReference>
<dbReference type="InterPro" id="IPR050706">
    <property type="entry name" value="Cyclic-di-GMP_PDE-like"/>
</dbReference>
<accession>A0A423NC24</accession>
<dbReference type="SUPFAM" id="SSF141868">
    <property type="entry name" value="EAL domain-like"/>
    <property type="match status" value="1"/>
</dbReference>
<dbReference type="GO" id="GO:0071111">
    <property type="term" value="F:cyclic-guanylate-specific phosphodiesterase activity"/>
    <property type="evidence" value="ECO:0007669"/>
    <property type="project" value="InterPro"/>
</dbReference>
<dbReference type="Gene3D" id="3.30.450.20">
    <property type="entry name" value="PAS domain"/>
    <property type="match status" value="1"/>
</dbReference>
<evidence type="ECO:0000259" key="1">
    <source>
        <dbReference type="PROSITE" id="PS50883"/>
    </source>
</evidence>
<dbReference type="InterPro" id="IPR001633">
    <property type="entry name" value="EAL_dom"/>
</dbReference>
<dbReference type="SMART" id="SM00052">
    <property type="entry name" value="EAL"/>
    <property type="match status" value="1"/>
</dbReference>
<reference evidence="2 3" key="1">
    <citation type="submission" date="2016-10" db="EMBL/GenBank/DDBJ databases">
        <title>Comparative genome analysis of multiple Pseudomonas spp. focuses on biocontrol and plant growth promoting traits.</title>
        <authorList>
            <person name="Tao X.-Y."/>
            <person name="Taylor C.G."/>
        </authorList>
    </citation>
    <scope>NUCLEOTIDE SEQUENCE [LARGE SCALE GENOMIC DNA]</scope>
    <source>
        <strain evidence="2 3">2F9</strain>
    </source>
</reference>
<evidence type="ECO:0000313" key="3">
    <source>
        <dbReference type="Proteomes" id="UP000283650"/>
    </source>
</evidence>
<dbReference type="Pfam" id="PF00563">
    <property type="entry name" value="EAL"/>
    <property type="match status" value="1"/>
</dbReference>
<dbReference type="SUPFAM" id="SSF103190">
    <property type="entry name" value="Sensory domain-like"/>
    <property type="match status" value="1"/>
</dbReference>
<dbReference type="Gene3D" id="3.20.20.450">
    <property type="entry name" value="EAL domain"/>
    <property type="match status" value="1"/>
</dbReference>
<dbReference type="Proteomes" id="UP000283650">
    <property type="component" value="Unassembled WGS sequence"/>
</dbReference>
<comment type="caution">
    <text evidence="2">The sequence shown here is derived from an EMBL/GenBank/DDBJ whole genome shotgun (WGS) entry which is preliminary data.</text>
</comment>
<dbReference type="PROSITE" id="PS50883">
    <property type="entry name" value="EAL"/>
    <property type="match status" value="1"/>
</dbReference>
<dbReference type="RefSeq" id="WP_123375535.1">
    <property type="nucleotide sequence ID" value="NZ_MOBY01000004.1"/>
</dbReference>
<dbReference type="PANTHER" id="PTHR33121">
    <property type="entry name" value="CYCLIC DI-GMP PHOSPHODIESTERASE PDEF"/>
    <property type="match status" value="1"/>
</dbReference>
<feature type="domain" description="EAL" evidence="1">
    <location>
        <begin position="1"/>
        <end position="241"/>
    </location>
</feature>
<dbReference type="InterPro" id="IPR029151">
    <property type="entry name" value="Sensor-like_sf"/>
</dbReference>
<dbReference type="CDD" id="cd01948">
    <property type="entry name" value="EAL"/>
    <property type="match status" value="1"/>
</dbReference>
<proteinExistence type="predicted"/>